<gene>
    <name evidence="6" type="ORF">M5G11_04590</name>
</gene>
<dbReference type="Proteomes" id="UP001148203">
    <property type="component" value="Unassembled WGS sequence"/>
</dbReference>
<name>A0ABT5NNQ4_9PSED</name>
<evidence type="ECO:0000256" key="5">
    <source>
        <dbReference type="PIRNR" id="PIRNR000858"/>
    </source>
</evidence>
<comment type="function">
    <text evidence="5">CoA transferase having broad substrate specificity for short-chain acyl-CoA thioesters with the activity decreasing when the length of the carboxylic acid chain exceeds four carbons.</text>
</comment>
<keyword evidence="4 5" id="KW-0808">Transferase</keyword>
<comment type="catalytic activity">
    <reaction evidence="5">
        <text>an acyl-CoA + acetate = a carboxylate + acetyl-CoA</text>
        <dbReference type="Rhea" id="RHEA:13381"/>
        <dbReference type="ChEBI" id="CHEBI:29067"/>
        <dbReference type="ChEBI" id="CHEBI:30089"/>
        <dbReference type="ChEBI" id="CHEBI:57288"/>
        <dbReference type="ChEBI" id="CHEBI:58342"/>
        <dbReference type="EC" id="2.8.3.8"/>
    </reaction>
</comment>
<dbReference type="InterPro" id="IPR037171">
    <property type="entry name" value="NagB/RpiA_transferase-like"/>
</dbReference>
<dbReference type="InterPro" id="IPR014388">
    <property type="entry name" value="3-oxoacid_CoA-transferase"/>
</dbReference>
<dbReference type="EC" id="2.8.3.8" evidence="5"/>
<comment type="pathway">
    <text evidence="2">Aromatic compound metabolism; beta-ketoadipate pathway; acetyl-CoA and succinyl-CoA from 3-oxoadipate: step 1/2.</text>
</comment>
<dbReference type="InterPro" id="IPR004165">
    <property type="entry name" value="CoA_trans_fam_I"/>
</dbReference>
<evidence type="ECO:0000313" key="6">
    <source>
        <dbReference type="EMBL" id="MDD0989807.1"/>
    </source>
</evidence>
<keyword evidence="7" id="KW-1185">Reference proteome</keyword>
<accession>A0ABT5NNQ4</accession>
<dbReference type="RefSeq" id="WP_273909389.1">
    <property type="nucleotide sequence ID" value="NZ_JAMDGX010000015.1"/>
</dbReference>
<dbReference type="SUPFAM" id="SSF100950">
    <property type="entry name" value="NagB/RpiA/CoA transferase-like"/>
    <property type="match status" value="2"/>
</dbReference>
<dbReference type="Gene3D" id="3.40.1080.10">
    <property type="entry name" value="Glutaconate Coenzyme A-transferase"/>
    <property type="match status" value="2"/>
</dbReference>
<dbReference type="PANTHER" id="PTHR43293">
    <property type="entry name" value="ACETATE COA-TRANSFERASE YDIF"/>
    <property type="match status" value="1"/>
</dbReference>
<dbReference type="EMBL" id="JAMDGY010000013">
    <property type="protein sequence ID" value="MDD0989807.1"/>
    <property type="molecule type" value="Genomic_DNA"/>
</dbReference>
<comment type="catalytic activity">
    <reaction evidence="1">
        <text>3-oxoadipate + succinyl-CoA = 3-oxoadipyl-CoA + succinate</text>
        <dbReference type="Rhea" id="RHEA:12048"/>
        <dbReference type="ChEBI" id="CHEBI:15775"/>
        <dbReference type="ChEBI" id="CHEBI:30031"/>
        <dbReference type="ChEBI" id="CHEBI:57292"/>
        <dbReference type="ChEBI" id="CHEBI:57348"/>
        <dbReference type="EC" id="2.8.3.6"/>
    </reaction>
</comment>
<evidence type="ECO:0000256" key="4">
    <source>
        <dbReference type="ARBA" id="ARBA00022679"/>
    </source>
</evidence>
<reference evidence="6 7" key="1">
    <citation type="submission" date="2022-05" db="EMBL/GenBank/DDBJ databases">
        <title>Novel Pseudomonas spp. Isolated from a Rainbow Trout Aquaculture Facility.</title>
        <authorList>
            <person name="Testerman T."/>
            <person name="Graf J."/>
        </authorList>
    </citation>
    <scope>NUCLEOTIDE SEQUENCE [LARGE SCALE GENOMIC DNA]</scope>
    <source>
        <strain evidence="6 7">ID681</strain>
    </source>
</reference>
<protein>
    <recommendedName>
        <fullName evidence="5">Acetate CoA-transferase YdiF</fullName>
        <ecNumber evidence="5">2.8.3.8</ecNumber>
    </recommendedName>
</protein>
<comment type="caution">
    <text evidence="6">The sequence shown here is derived from an EMBL/GenBank/DDBJ whole genome shotgun (WGS) entry which is preliminary data.</text>
</comment>
<organism evidence="6 7">
    <name type="scientific">Pseudomonas fontis</name>
    <dbReference type="NCBI Taxonomy" id="2942633"/>
    <lineage>
        <taxon>Bacteria</taxon>
        <taxon>Pseudomonadati</taxon>
        <taxon>Pseudomonadota</taxon>
        <taxon>Gammaproteobacteria</taxon>
        <taxon>Pseudomonadales</taxon>
        <taxon>Pseudomonadaceae</taxon>
        <taxon>Pseudomonas</taxon>
    </lineage>
</organism>
<evidence type="ECO:0000256" key="2">
    <source>
        <dbReference type="ARBA" id="ARBA00005114"/>
    </source>
</evidence>
<evidence type="ECO:0000313" key="7">
    <source>
        <dbReference type="Proteomes" id="UP001148203"/>
    </source>
</evidence>
<evidence type="ECO:0000256" key="3">
    <source>
        <dbReference type="ARBA" id="ARBA00007154"/>
    </source>
</evidence>
<dbReference type="PIRSF" id="PIRSF000858">
    <property type="entry name" value="SCOT-t"/>
    <property type="match status" value="1"/>
</dbReference>
<comment type="similarity">
    <text evidence="3 5">Belongs to the 3-oxoacid CoA-transferase family.</text>
</comment>
<dbReference type="Pfam" id="PF01144">
    <property type="entry name" value="CoA_trans"/>
    <property type="match status" value="1"/>
</dbReference>
<proteinExistence type="inferred from homology"/>
<sequence length="505" mass="52828">MELITASEAAALITNGATLVSGGFGSCGHPDVLTKALRDSFLRTGMPSNLTLLFAAGQGDKAGKGLDQLALDGLVKKAIGGFWGLCPALAKMAVEGRIEAHNWPQGAISKLFSRIAAGEPGLITKIGLGTFVDPAIEGGVIGASGADPIVEPISIKGEDYLLYPSMKVDYALLRGSVSDECGNISFESETSFMDAMAQAQAVKNCGGKVIVQVKKITASGNLKPAEVKVPSFLVDFVVLADDAEHPQTYGRHYEAAYTSRTGNAPPVALDEVAMAKRVIASRAARELANYPGANINLGIGIPAIVGAYAKKIGVADFTLTVESGVVGGVPDEGLSFGASLNPQAIVEQAALFDFYDGGGLDVSFLGFGEVDRFGNVNVSKFGERLPGAGGFINISQTAKNIYFCGTATTRGNTLSVDAAGRVTNVTQGKISKFVNEVGQLTFNADTALRRGQQVHYITEFGLFKLTESGIELVEIVAGVGIDIIRDVVPFHFDVAIDLKEVVCVI</sequence>
<dbReference type="SMART" id="SM00882">
    <property type="entry name" value="CoA_trans"/>
    <property type="match status" value="2"/>
</dbReference>
<evidence type="ECO:0000256" key="1">
    <source>
        <dbReference type="ARBA" id="ARBA00001447"/>
    </source>
</evidence>
<dbReference type="PANTHER" id="PTHR43293:SF1">
    <property type="entry name" value="ACETATE COA-TRANSFERASE YDIF"/>
    <property type="match status" value="1"/>
</dbReference>
<dbReference type="GO" id="GO:0016740">
    <property type="term" value="F:transferase activity"/>
    <property type="evidence" value="ECO:0007669"/>
    <property type="project" value="UniProtKB-KW"/>
</dbReference>